<proteinExistence type="predicted"/>
<dbReference type="AlphaFoldDB" id="A0AB38CX18"/>
<dbReference type="EMBL" id="FSHM01000002">
    <property type="protein sequence ID" value="SIA64519.1"/>
    <property type="molecule type" value="Genomic_DNA"/>
</dbReference>
<gene>
    <name evidence="1" type="ORF">SAMEA2070301_01748</name>
</gene>
<comment type="caution">
    <text evidence="1">The sequence shown here is derived from an EMBL/GenBank/DDBJ whole genome shotgun (WGS) entry which is preliminary data.</text>
</comment>
<evidence type="ECO:0000313" key="2">
    <source>
        <dbReference type="Proteomes" id="UP000185210"/>
    </source>
</evidence>
<dbReference type="Proteomes" id="UP000185210">
    <property type="component" value="Unassembled WGS sequence"/>
</dbReference>
<organism evidence="1 2">
    <name type="scientific">Mycobacteroides abscessus subsp. abscessus</name>
    <dbReference type="NCBI Taxonomy" id="1185650"/>
    <lineage>
        <taxon>Bacteria</taxon>
        <taxon>Bacillati</taxon>
        <taxon>Actinomycetota</taxon>
        <taxon>Actinomycetes</taxon>
        <taxon>Mycobacteriales</taxon>
        <taxon>Mycobacteriaceae</taxon>
        <taxon>Mycobacteroides</taxon>
        <taxon>Mycobacteroides abscessus</taxon>
    </lineage>
</organism>
<accession>A0AB38CX18</accession>
<evidence type="ECO:0000313" key="1">
    <source>
        <dbReference type="EMBL" id="SIA64519.1"/>
    </source>
</evidence>
<protein>
    <submittedName>
        <fullName evidence="1">Uncharacterized protein</fullName>
    </submittedName>
</protein>
<dbReference type="RefSeq" id="WP_052544291.1">
    <property type="nucleotide sequence ID" value="NZ_CAACXP010000006.1"/>
</dbReference>
<sequence>MGVEGRLLIVRFAPFSAQGCRANARKTYDRHLEQGLSGRYGVSVSGVMVRQGESDDEAIIRLRAAVPLKGKAIAPVWADTLEELGFCVVPDMPPDMHYLVGQDDMARMLDCDALALVWSSTRRKCPTWRSGKED</sequence>
<reference evidence="1 2" key="1">
    <citation type="submission" date="2016-11" db="EMBL/GenBank/DDBJ databases">
        <authorList>
            <consortium name="Pathogen Informatics"/>
        </authorList>
    </citation>
    <scope>NUCLEOTIDE SEQUENCE [LARGE SCALE GENOMIC DNA]</scope>
    <source>
        <strain evidence="1 2">104</strain>
    </source>
</reference>
<name>A0AB38CX18_9MYCO</name>